<feature type="transmembrane region" description="Helical" evidence="3">
    <location>
        <begin position="464"/>
        <end position="486"/>
    </location>
</feature>
<protein>
    <recommendedName>
        <fullName evidence="6">Tfp pilus assembly protein PilF</fullName>
    </recommendedName>
</protein>
<feature type="transmembrane region" description="Helical" evidence="3">
    <location>
        <begin position="429"/>
        <end position="452"/>
    </location>
</feature>
<feature type="transmembrane region" description="Helical" evidence="3">
    <location>
        <begin position="362"/>
        <end position="388"/>
    </location>
</feature>
<organism evidence="4 5">
    <name type="scientific">Candidatus Zambryskibacteria bacterium RIFCSPHIGHO2_02_38_10.5</name>
    <dbReference type="NCBI Taxonomy" id="1802742"/>
    <lineage>
        <taxon>Bacteria</taxon>
        <taxon>Candidatus Zambryskiibacteriota</taxon>
    </lineage>
</organism>
<feature type="region of interest" description="Disordered" evidence="2">
    <location>
        <begin position="776"/>
        <end position="796"/>
    </location>
</feature>
<feature type="transmembrane region" description="Helical" evidence="3">
    <location>
        <begin position="48"/>
        <end position="68"/>
    </location>
</feature>
<name>A0A1G2T9C4_9BACT</name>
<evidence type="ECO:0000256" key="3">
    <source>
        <dbReference type="SAM" id="Phobius"/>
    </source>
</evidence>
<dbReference type="Pfam" id="PF14559">
    <property type="entry name" value="TPR_19"/>
    <property type="match status" value="1"/>
</dbReference>
<dbReference type="Proteomes" id="UP000179264">
    <property type="component" value="Unassembled WGS sequence"/>
</dbReference>
<keyword evidence="3" id="KW-1133">Transmembrane helix</keyword>
<feature type="transmembrane region" description="Helical" evidence="3">
    <location>
        <begin position="140"/>
        <end position="163"/>
    </location>
</feature>
<dbReference type="PANTHER" id="PTHR12558">
    <property type="entry name" value="CELL DIVISION CYCLE 16,23,27"/>
    <property type="match status" value="1"/>
</dbReference>
<comment type="caution">
    <text evidence="4">The sequence shown here is derived from an EMBL/GenBank/DDBJ whole genome shotgun (WGS) entry which is preliminary data.</text>
</comment>
<keyword evidence="1" id="KW-0802">TPR repeat</keyword>
<reference evidence="4 5" key="1">
    <citation type="journal article" date="2016" name="Nat. Commun.">
        <title>Thousands of microbial genomes shed light on interconnected biogeochemical processes in an aquifer system.</title>
        <authorList>
            <person name="Anantharaman K."/>
            <person name="Brown C.T."/>
            <person name="Hug L.A."/>
            <person name="Sharon I."/>
            <person name="Castelle C.J."/>
            <person name="Probst A.J."/>
            <person name="Thomas B.C."/>
            <person name="Singh A."/>
            <person name="Wilkins M.J."/>
            <person name="Karaoz U."/>
            <person name="Brodie E.L."/>
            <person name="Williams K.H."/>
            <person name="Hubbard S.S."/>
            <person name="Banfield J.F."/>
        </authorList>
    </citation>
    <scope>NUCLEOTIDE SEQUENCE [LARGE SCALE GENOMIC DNA]</scope>
</reference>
<feature type="transmembrane region" description="Helical" evidence="3">
    <location>
        <begin position="113"/>
        <end position="133"/>
    </location>
</feature>
<feature type="transmembrane region" description="Helical" evidence="3">
    <location>
        <begin position="233"/>
        <end position="251"/>
    </location>
</feature>
<dbReference type="SUPFAM" id="SSF48452">
    <property type="entry name" value="TPR-like"/>
    <property type="match status" value="1"/>
</dbReference>
<feature type="repeat" description="TPR" evidence="1">
    <location>
        <begin position="691"/>
        <end position="724"/>
    </location>
</feature>
<keyword evidence="3" id="KW-0812">Transmembrane</keyword>
<feature type="transmembrane region" description="Helical" evidence="3">
    <location>
        <begin position="183"/>
        <end position="202"/>
    </location>
</feature>
<dbReference type="PANTHER" id="PTHR12558:SF44">
    <property type="entry name" value="TETRATRICOPEPTIDE REPEAT-CONTAINING PROTEIN"/>
    <property type="match status" value="1"/>
</dbReference>
<evidence type="ECO:0000313" key="5">
    <source>
        <dbReference type="Proteomes" id="UP000179264"/>
    </source>
</evidence>
<feature type="transmembrane region" description="Helical" evidence="3">
    <location>
        <begin position="80"/>
        <end position="101"/>
    </location>
</feature>
<dbReference type="InterPro" id="IPR011990">
    <property type="entry name" value="TPR-like_helical_dom_sf"/>
</dbReference>
<feature type="transmembrane region" description="Helical" evidence="3">
    <location>
        <begin position="400"/>
        <end position="423"/>
    </location>
</feature>
<accession>A0A1G2T9C4</accession>
<evidence type="ECO:0000256" key="2">
    <source>
        <dbReference type="SAM" id="MobiDB-lite"/>
    </source>
</evidence>
<keyword evidence="3" id="KW-0472">Membrane</keyword>
<dbReference type="GO" id="GO:0051301">
    <property type="term" value="P:cell division"/>
    <property type="evidence" value="ECO:0007669"/>
    <property type="project" value="TreeGrafter"/>
</dbReference>
<dbReference type="PROSITE" id="PS50005">
    <property type="entry name" value="TPR"/>
    <property type="match status" value="2"/>
</dbReference>
<dbReference type="AlphaFoldDB" id="A0A1G2T9C4"/>
<dbReference type="EMBL" id="MHVL01000025">
    <property type="protein sequence ID" value="OHA93201.1"/>
    <property type="molecule type" value="Genomic_DNA"/>
</dbReference>
<feature type="transmembrane region" description="Helical" evidence="3">
    <location>
        <begin position="21"/>
        <end position="42"/>
    </location>
</feature>
<feature type="transmembrane region" description="Helical" evidence="3">
    <location>
        <begin position="209"/>
        <end position="227"/>
    </location>
</feature>
<evidence type="ECO:0000256" key="1">
    <source>
        <dbReference type="PROSITE-ProRule" id="PRU00339"/>
    </source>
</evidence>
<evidence type="ECO:0008006" key="6">
    <source>
        <dbReference type="Google" id="ProtNLM"/>
    </source>
</evidence>
<dbReference type="SMART" id="SM00028">
    <property type="entry name" value="TPR"/>
    <property type="match status" value="4"/>
</dbReference>
<feature type="compositionally biased region" description="Basic and acidic residues" evidence="2">
    <location>
        <begin position="782"/>
        <end position="796"/>
    </location>
</feature>
<proteinExistence type="predicted"/>
<dbReference type="Gene3D" id="1.25.40.10">
    <property type="entry name" value="Tetratricopeptide repeat domain"/>
    <property type="match status" value="1"/>
</dbReference>
<sequence>MEENYTTVGQKRESMFDRISFGILLAMSFLVPVFFVPTAFISTQFGTSILFAFGVIVSILLYIIGGLSRGSLDLPKPAKYIIGFLTVVPIAYALAGIANGFSRMSFLGYTFDISTAGFIMLSFGYLFLVSLLFRSKSRIFYSYFVFLLSSIILSIFLLVRIIFGAEVLSFGLFNTLTSTMIGSWNNVGIFFGICALLSLLTFEMIQGSKFMKILLSLALLLSLFFLALVNFSIIWVILAITAFLFILYRMFSAQSAYPSQTSFGKKLSKIPLYSSIVLLVSLVFVIWGATTGSYLSNKFSVTNVEVRPNLSVTLDIARNTLQSRPLFGSGPNTFAVEWLTFRPDDIISTIFWNTDFQSGIGLIPTFAVTTGAIGILSWLLFLGFYVYLGFKSIFSPVTDVFVKYLITSSFFVSLYLWIMTFVYVPSTSIFILTFFFSGLFLASVYLAGLIPTSIHVFSRSPKTGFLSSLIMVIFFIASSALGYGLFKNSQSLWYFQKSSYAFNTSNDINLSEEYMGKAIMAVPSDIYYRALSEIELAKLSLILSQDPKKVKPEDAQKQFSETLTTAIKAGIGAKDADPKNYLNWITLGRVYEAVSVPEFGIDGAYQSAQFAYNEALRRNPKNPGIFMLFAWLAVTGKDLKQAKQYALQAIAVKKNYIDAYFLLSQIEVADKNIKGAIESVTAASVIDPTDPGIFFQLGLLKYNSQDFDGAIIALEKAITLTPNYANAKYFLGLAYEAIGERTKAIEQFEQLAITNPDSEEVKTILTNLKAGKPIFTGTQSAKPEKGKTLPVKEKIQ</sequence>
<feature type="repeat" description="TPR" evidence="1">
    <location>
        <begin position="725"/>
        <end position="758"/>
    </location>
</feature>
<gene>
    <name evidence="4" type="ORF">A2W58_02545</name>
</gene>
<evidence type="ECO:0000313" key="4">
    <source>
        <dbReference type="EMBL" id="OHA93201.1"/>
    </source>
</evidence>
<dbReference type="InterPro" id="IPR019734">
    <property type="entry name" value="TPR_rpt"/>
</dbReference>
<feature type="transmembrane region" description="Helical" evidence="3">
    <location>
        <begin position="272"/>
        <end position="290"/>
    </location>
</feature>